<dbReference type="InterPro" id="IPR011990">
    <property type="entry name" value="TPR-like_helical_dom_sf"/>
</dbReference>
<dbReference type="Gene3D" id="1.25.40.10">
    <property type="entry name" value="Tetratricopeptide repeat domain"/>
    <property type="match status" value="1"/>
</dbReference>
<dbReference type="EMBL" id="PQIB02000005">
    <property type="protein sequence ID" value="RLN18014.1"/>
    <property type="molecule type" value="Genomic_DNA"/>
</dbReference>
<feature type="repeat" description="ANK" evidence="1">
    <location>
        <begin position="196"/>
        <end position="228"/>
    </location>
</feature>
<dbReference type="InterPro" id="IPR002110">
    <property type="entry name" value="Ankyrin_rpt"/>
</dbReference>
<dbReference type="STRING" id="4540.A0A3L6SBW0"/>
<proteinExistence type="predicted"/>
<dbReference type="SUPFAM" id="SSF48403">
    <property type="entry name" value="Ankyrin repeat"/>
    <property type="match status" value="1"/>
</dbReference>
<reference evidence="3" key="1">
    <citation type="journal article" date="2019" name="Nat. Commun.">
        <title>The genome of broomcorn millet.</title>
        <authorList>
            <person name="Zou C."/>
            <person name="Miki D."/>
            <person name="Li D."/>
            <person name="Tang Q."/>
            <person name="Xiao L."/>
            <person name="Rajput S."/>
            <person name="Deng P."/>
            <person name="Jia W."/>
            <person name="Huang R."/>
            <person name="Zhang M."/>
            <person name="Sun Y."/>
            <person name="Hu J."/>
            <person name="Fu X."/>
            <person name="Schnable P.S."/>
            <person name="Li F."/>
            <person name="Zhang H."/>
            <person name="Feng B."/>
            <person name="Zhu X."/>
            <person name="Liu R."/>
            <person name="Schnable J.C."/>
            <person name="Zhu J.-K."/>
            <person name="Zhang H."/>
        </authorList>
    </citation>
    <scope>NUCLEOTIDE SEQUENCE [LARGE SCALE GENOMIC DNA]</scope>
</reference>
<evidence type="ECO:0000313" key="2">
    <source>
        <dbReference type="EMBL" id="RLN18014.1"/>
    </source>
</evidence>
<dbReference type="PANTHER" id="PTHR46224">
    <property type="entry name" value="ANKYRIN REPEAT FAMILY PROTEIN"/>
    <property type="match status" value="1"/>
</dbReference>
<sequence>MALTVVRWAEKVPLNLNRIMPAKGACNSVFMFFRNLTAFWWKLRYQLSVNVHGSADGSACFLQDYGPDLLLTPQIDFLVACDSGNLRRIMALVESLHENDRESLASVRMEVCRYLVEVLKFDVNSVSSPELGMTPLISAVSEGQVAAVRYLLDKGADPNKQDHEGYAPLHDAAKGGFDEIARLLLSGGAIVDISSSEGTPLHAAAAFGKIGVMQILLEHHADGQESDEDSNIQQNLHDESAVREDAGASGACTKDKLSDEDRKAQLKLHGGKAVAQKDYAGAKKCYTEAIMLDPADATLFSNRSLCHLKIGEKEDALVDANTCISLRPEWPKGYYRKGAAHMSLKHCHYYLKVARNGATFSTPGLWEADEAMIKKHSARQSAWPFE</sequence>
<dbReference type="PANTHER" id="PTHR46224:SF19">
    <property type="entry name" value="OS03G0680200 PROTEIN"/>
    <property type="match status" value="1"/>
</dbReference>
<evidence type="ECO:0000256" key="1">
    <source>
        <dbReference type="PROSITE-ProRule" id="PRU00023"/>
    </source>
</evidence>
<dbReference type="PROSITE" id="PS50297">
    <property type="entry name" value="ANK_REP_REGION"/>
    <property type="match status" value="3"/>
</dbReference>
<comment type="caution">
    <text evidence="2">The sequence shown here is derived from an EMBL/GenBank/DDBJ whole genome shotgun (WGS) entry which is preliminary data.</text>
</comment>
<organism evidence="2 3">
    <name type="scientific">Panicum miliaceum</name>
    <name type="common">Proso millet</name>
    <name type="synonym">Broomcorn millet</name>
    <dbReference type="NCBI Taxonomy" id="4540"/>
    <lineage>
        <taxon>Eukaryota</taxon>
        <taxon>Viridiplantae</taxon>
        <taxon>Streptophyta</taxon>
        <taxon>Embryophyta</taxon>
        <taxon>Tracheophyta</taxon>
        <taxon>Spermatophyta</taxon>
        <taxon>Magnoliopsida</taxon>
        <taxon>Liliopsida</taxon>
        <taxon>Poales</taxon>
        <taxon>Poaceae</taxon>
        <taxon>PACMAD clade</taxon>
        <taxon>Panicoideae</taxon>
        <taxon>Panicodae</taxon>
        <taxon>Paniceae</taxon>
        <taxon>Panicinae</taxon>
        <taxon>Panicum</taxon>
        <taxon>Panicum sect. Panicum</taxon>
    </lineage>
</organism>
<gene>
    <name evidence="2" type="ORF">C2845_PM02G02620</name>
</gene>
<feature type="repeat" description="ANK" evidence="1">
    <location>
        <begin position="131"/>
        <end position="163"/>
    </location>
</feature>
<dbReference type="SMART" id="SM00248">
    <property type="entry name" value="ANK"/>
    <property type="match status" value="3"/>
</dbReference>
<dbReference type="Proteomes" id="UP000275267">
    <property type="component" value="Unassembled WGS sequence"/>
</dbReference>
<dbReference type="SUPFAM" id="SSF48452">
    <property type="entry name" value="TPR-like"/>
    <property type="match status" value="1"/>
</dbReference>
<protein>
    <submittedName>
        <fullName evidence="2">Uncharacterized protein</fullName>
    </submittedName>
</protein>
<dbReference type="OrthoDB" id="687050at2759"/>
<dbReference type="Pfam" id="PF13637">
    <property type="entry name" value="Ank_4"/>
    <property type="match status" value="1"/>
</dbReference>
<dbReference type="Pfam" id="PF12796">
    <property type="entry name" value="Ank_2"/>
    <property type="match status" value="1"/>
</dbReference>
<dbReference type="InterPro" id="IPR051616">
    <property type="entry name" value="Cul2-RING_E3_ligase_SR"/>
</dbReference>
<dbReference type="PROSITE" id="PS50088">
    <property type="entry name" value="ANK_REPEAT"/>
    <property type="match status" value="3"/>
</dbReference>
<accession>A0A3L6SBW0</accession>
<keyword evidence="1" id="KW-0040">ANK repeat</keyword>
<keyword evidence="3" id="KW-1185">Reference proteome</keyword>
<name>A0A3L6SBW0_PANMI</name>
<dbReference type="Gene3D" id="1.25.40.20">
    <property type="entry name" value="Ankyrin repeat-containing domain"/>
    <property type="match status" value="1"/>
</dbReference>
<dbReference type="AlphaFoldDB" id="A0A3L6SBW0"/>
<dbReference type="InterPro" id="IPR036770">
    <property type="entry name" value="Ankyrin_rpt-contain_sf"/>
</dbReference>
<evidence type="ECO:0000313" key="3">
    <source>
        <dbReference type="Proteomes" id="UP000275267"/>
    </source>
</evidence>
<feature type="repeat" description="ANK" evidence="1">
    <location>
        <begin position="164"/>
        <end position="196"/>
    </location>
</feature>